<sequence length="136" mass="15234">MQLSVKEHGDDWIALQCYKSSDDAPEDVFEKGFRLDELAYDEPELAFSVIKDVVSRYAESDLFTEGQTGAKQVLGMLGAGPLETLLGENGDRVIADVEVEARADRRFFWTLACVWQNGMSDELWARVQRIVGGFVP</sequence>
<accession>A0ABX1CM22</accession>
<keyword evidence="3" id="KW-1185">Reference proteome</keyword>
<evidence type="ECO:0000313" key="2">
    <source>
        <dbReference type="EMBL" id="NJR77978.1"/>
    </source>
</evidence>
<organism evidence="2 3">
    <name type="scientific">Sphingomonas corticis</name>
    <dbReference type="NCBI Taxonomy" id="2722791"/>
    <lineage>
        <taxon>Bacteria</taxon>
        <taxon>Pseudomonadati</taxon>
        <taxon>Pseudomonadota</taxon>
        <taxon>Alphaproteobacteria</taxon>
        <taxon>Sphingomonadales</taxon>
        <taxon>Sphingomonadaceae</taxon>
        <taxon>Sphingomonas</taxon>
    </lineage>
</organism>
<dbReference type="EMBL" id="JAAVJH010000003">
    <property type="protein sequence ID" value="NJR77978.1"/>
    <property type="molecule type" value="Genomic_DNA"/>
</dbReference>
<evidence type="ECO:0000313" key="3">
    <source>
        <dbReference type="Proteomes" id="UP000732399"/>
    </source>
</evidence>
<proteinExistence type="predicted"/>
<dbReference type="RefSeq" id="WP_168133532.1">
    <property type="nucleotide sequence ID" value="NZ_JAAVJH010000003.1"/>
</dbReference>
<protein>
    <recommendedName>
        <fullName evidence="1">DUF6869 domain-containing protein</fullName>
    </recommendedName>
</protein>
<dbReference type="Proteomes" id="UP000732399">
    <property type="component" value="Unassembled WGS sequence"/>
</dbReference>
<comment type="caution">
    <text evidence="2">The sequence shown here is derived from an EMBL/GenBank/DDBJ whole genome shotgun (WGS) entry which is preliminary data.</text>
</comment>
<dbReference type="InterPro" id="IPR049221">
    <property type="entry name" value="DUF6869"/>
</dbReference>
<feature type="domain" description="DUF6869" evidence="1">
    <location>
        <begin position="67"/>
        <end position="130"/>
    </location>
</feature>
<evidence type="ECO:0000259" key="1">
    <source>
        <dbReference type="Pfam" id="PF21746"/>
    </source>
</evidence>
<name>A0ABX1CM22_9SPHN</name>
<gene>
    <name evidence="2" type="ORF">HBH26_05030</name>
</gene>
<reference evidence="2 3" key="1">
    <citation type="submission" date="2020-03" db="EMBL/GenBank/DDBJ databases">
        <authorList>
            <person name="Wang L."/>
            <person name="He N."/>
            <person name="Li Y."/>
            <person name="Fang Y."/>
            <person name="Zhang F."/>
        </authorList>
    </citation>
    <scope>NUCLEOTIDE SEQUENCE [LARGE SCALE GENOMIC DNA]</scope>
    <source>
        <strain evidence="2 3">36D10-4-7</strain>
    </source>
</reference>
<dbReference type="Pfam" id="PF21746">
    <property type="entry name" value="DUF6869"/>
    <property type="match status" value="1"/>
</dbReference>